<keyword evidence="3" id="KW-1185">Reference proteome</keyword>
<sequence>MLTDSPTGTSRYGLSINQCHSWSQARPLQDLAAQKAVQVLREDPNAIRTYDSLDPSVQQVLFPHLWKDYKRLWESEHQYRSSYNSIPAADRAVWSAGFGQEAGTRDSAGDAQDTSEHVDDNSSSSDENDFHTRRDYFRSKWRLCADDEGWHKSRTDQTYKWGGNEVFTIANTQAGTVPLVVDGWPSHSNLPLQKHSRWAFEELISSQLLYYRLTAVFGFEQRTFGDYRHCWDIELISKDDDYSTLSLKDFVGYPEFEFVGTDIRETSCQALELLWWLVGEEVFHPYVDAPILAGRVGGDD</sequence>
<evidence type="ECO:0000313" key="2">
    <source>
        <dbReference type="EMBL" id="KAJ9603411.1"/>
    </source>
</evidence>
<protein>
    <submittedName>
        <fullName evidence="2">Uncharacterized protein</fullName>
    </submittedName>
</protein>
<organism evidence="2 3">
    <name type="scientific">Cladophialophora chaetospira</name>
    <dbReference type="NCBI Taxonomy" id="386627"/>
    <lineage>
        <taxon>Eukaryota</taxon>
        <taxon>Fungi</taxon>
        <taxon>Dikarya</taxon>
        <taxon>Ascomycota</taxon>
        <taxon>Pezizomycotina</taxon>
        <taxon>Eurotiomycetes</taxon>
        <taxon>Chaetothyriomycetidae</taxon>
        <taxon>Chaetothyriales</taxon>
        <taxon>Herpotrichiellaceae</taxon>
        <taxon>Cladophialophora</taxon>
    </lineage>
</organism>
<evidence type="ECO:0000313" key="3">
    <source>
        <dbReference type="Proteomes" id="UP001172673"/>
    </source>
</evidence>
<accession>A0AA39CCQ1</accession>
<gene>
    <name evidence="2" type="ORF">H2200_012189</name>
</gene>
<feature type="compositionally biased region" description="Basic and acidic residues" evidence="1">
    <location>
        <begin position="103"/>
        <end position="120"/>
    </location>
</feature>
<dbReference type="EMBL" id="JAPDRK010000022">
    <property type="protein sequence ID" value="KAJ9603411.1"/>
    <property type="molecule type" value="Genomic_DNA"/>
</dbReference>
<dbReference type="AlphaFoldDB" id="A0AA39CCQ1"/>
<comment type="caution">
    <text evidence="2">The sequence shown here is derived from an EMBL/GenBank/DDBJ whole genome shotgun (WGS) entry which is preliminary data.</text>
</comment>
<reference evidence="2" key="1">
    <citation type="submission" date="2022-10" db="EMBL/GenBank/DDBJ databases">
        <title>Culturing micro-colonial fungi from biological soil crusts in the Mojave desert and describing Neophaeococcomyces mojavensis, and introducing the new genera and species Taxawa tesnikishii.</title>
        <authorList>
            <person name="Kurbessoian T."/>
            <person name="Stajich J.E."/>
        </authorList>
    </citation>
    <scope>NUCLEOTIDE SEQUENCE</scope>
    <source>
        <strain evidence="2">TK_41</strain>
    </source>
</reference>
<evidence type="ECO:0000256" key="1">
    <source>
        <dbReference type="SAM" id="MobiDB-lite"/>
    </source>
</evidence>
<feature type="region of interest" description="Disordered" evidence="1">
    <location>
        <begin position="100"/>
        <end position="129"/>
    </location>
</feature>
<proteinExistence type="predicted"/>
<dbReference type="Proteomes" id="UP001172673">
    <property type="component" value="Unassembled WGS sequence"/>
</dbReference>
<name>A0AA39CCQ1_9EURO</name>